<protein>
    <submittedName>
        <fullName evidence="4">Enoyl-CoA hydratase/isomerase family protein</fullName>
    </submittedName>
</protein>
<dbReference type="Pfam" id="PF00378">
    <property type="entry name" value="ECH_1"/>
    <property type="match status" value="1"/>
</dbReference>
<organism evidence="4 5">
    <name type="scientific">Amycolatopsis acididurans</name>
    <dbReference type="NCBI Taxonomy" id="2724524"/>
    <lineage>
        <taxon>Bacteria</taxon>
        <taxon>Bacillati</taxon>
        <taxon>Actinomycetota</taxon>
        <taxon>Actinomycetes</taxon>
        <taxon>Pseudonocardiales</taxon>
        <taxon>Pseudonocardiaceae</taxon>
        <taxon>Amycolatopsis</taxon>
    </lineage>
</organism>
<dbReference type="RefSeq" id="WP_168516934.1">
    <property type="nucleotide sequence ID" value="NZ_JAAXLS010000010.1"/>
</dbReference>
<dbReference type="InterPro" id="IPR001753">
    <property type="entry name" value="Enoyl-CoA_hydra/iso"/>
</dbReference>
<dbReference type="Proteomes" id="UP000715441">
    <property type="component" value="Unassembled WGS sequence"/>
</dbReference>
<evidence type="ECO:0000256" key="2">
    <source>
        <dbReference type="ARBA" id="ARBA00023098"/>
    </source>
</evidence>
<keyword evidence="5" id="KW-1185">Reference proteome</keyword>
<sequence length="249" mass="26395">MSAEPVRYRTEDDIAVVTIDRPDASNALNAATRAALLDALAAMDADPAVRAGVLTGAGTRAFCAGGDLRELSEDPEPMRRFLDRLRPGKPLIGGVNGAAYGAGFLLVQACDLCVASTGARFAVPEIKLGRPLSWAAALPWWIPPRAAMELLLTGDPVDAGRARELGLVNVVVPPEDLLGEACALAHRVAAGAPLTALAAKRMLRLSSEVHLRQMAPELEALWRPVLGSADAREGIEAFLARRPARWTGR</sequence>
<keyword evidence="3" id="KW-0456">Lyase</keyword>
<accession>A0ABX1J4K8</accession>
<comment type="caution">
    <text evidence="4">The sequence shown here is derived from an EMBL/GenBank/DDBJ whole genome shotgun (WGS) entry which is preliminary data.</text>
</comment>
<reference evidence="4 5" key="1">
    <citation type="submission" date="2020-04" db="EMBL/GenBank/DDBJ databases">
        <title>Novel species.</title>
        <authorList>
            <person name="Teo W.F.A."/>
            <person name="Lipun K."/>
            <person name="Srisuk N."/>
            <person name="Duangmal K."/>
        </authorList>
    </citation>
    <scope>NUCLEOTIDE SEQUENCE [LARGE SCALE GENOMIC DNA]</scope>
    <source>
        <strain evidence="4 5">K13G38</strain>
    </source>
</reference>
<comment type="similarity">
    <text evidence="1">Belongs to the enoyl-CoA hydratase/isomerase family.</text>
</comment>
<name>A0ABX1J4K8_9PSEU</name>
<dbReference type="Gene3D" id="3.90.226.10">
    <property type="entry name" value="2-enoyl-CoA Hydratase, Chain A, domain 1"/>
    <property type="match status" value="1"/>
</dbReference>
<evidence type="ECO:0000256" key="1">
    <source>
        <dbReference type="ARBA" id="ARBA00005254"/>
    </source>
</evidence>
<dbReference type="CDD" id="cd06558">
    <property type="entry name" value="crotonase-like"/>
    <property type="match status" value="1"/>
</dbReference>
<dbReference type="SUPFAM" id="SSF52096">
    <property type="entry name" value="ClpP/crotonase"/>
    <property type="match status" value="1"/>
</dbReference>
<keyword evidence="2" id="KW-0443">Lipid metabolism</keyword>
<evidence type="ECO:0000313" key="4">
    <source>
        <dbReference type="EMBL" id="NKQ54738.1"/>
    </source>
</evidence>
<dbReference type="PANTHER" id="PTHR11941">
    <property type="entry name" value="ENOYL-COA HYDRATASE-RELATED"/>
    <property type="match status" value="1"/>
</dbReference>
<gene>
    <name evidence="4" type="ORF">HFP15_17790</name>
</gene>
<evidence type="ECO:0000256" key="3">
    <source>
        <dbReference type="ARBA" id="ARBA00023239"/>
    </source>
</evidence>
<dbReference type="Gene3D" id="1.10.12.10">
    <property type="entry name" value="Lyase 2-enoyl-coa Hydratase, Chain A, domain 2"/>
    <property type="match status" value="1"/>
</dbReference>
<dbReference type="EMBL" id="JAAXLS010000010">
    <property type="protein sequence ID" value="NKQ54738.1"/>
    <property type="molecule type" value="Genomic_DNA"/>
</dbReference>
<evidence type="ECO:0000313" key="5">
    <source>
        <dbReference type="Proteomes" id="UP000715441"/>
    </source>
</evidence>
<dbReference type="InterPro" id="IPR014748">
    <property type="entry name" value="Enoyl-CoA_hydra_C"/>
</dbReference>
<dbReference type="PANTHER" id="PTHR11941:SF169">
    <property type="entry name" value="(7AS)-7A-METHYL-1,5-DIOXO-2,3,5,6,7,7A-HEXAHYDRO-1H-INDENE-CARBOXYL-COA HYDROLASE"/>
    <property type="match status" value="1"/>
</dbReference>
<dbReference type="InterPro" id="IPR029045">
    <property type="entry name" value="ClpP/crotonase-like_dom_sf"/>
</dbReference>
<proteinExistence type="inferred from homology"/>